<dbReference type="Gene3D" id="3.40.390.80">
    <property type="entry name" value="Peptidase M60, enhancin-like domain 2"/>
    <property type="match status" value="1"/>
</dbReference>
<feature type="domain" description="Peptidase M60" evidence="2">
    <location>
        <begin position="116"/>
        <end position="429"/>
    </location>
</feature>
<feature type="chain" id="PRO_5011434844" evidence="1">
    <location>
        <begin position="24"/>
        <end position="505"/>
    </location>
</feature>
<keyword evidence="4" id="KW-1185">Reference proteome</keyword>
<name>A0A1H9NNK0_9SPHI</name>
<evidence type="ECO:0000256" key="1">
    <source>
        <dbReference type="SAM" id="SignalP"/>
    </source>
</evidence>
<dbReference type="AlphaFoldDB" id="A0A1H9NNK0"/>
<proteinExistence type="predicted"/>
<dbReference type="GO" id="GO:0005886">
    <property type="term" value="C:plasma membrane"/>
    <property type="evidence" value="ECO:0007669"/>
    <property type="project" value="TreeGrafter"/>
</dbReference>
<dbReference type="Pfam" id="PF17291">
    <property type="entry name" value="M60-like_N"/>
    <property type="match status" value="1"/>
</dbReference>
<dbReference type="PANTHER" id="PTHR15730">
    <property type="entry name" value="EXPERIMENTAL AUTOIMMUNE PROSTATITIS ANTIGEN 2-RELATED"/>
    <property type="match status" value="1"/>
</dbReference>
<reference evidence="4" key="1">
    <citation type="submission" date="2016-10" db="EMBL/GenBank/DDBJ databases">
        <authorList>
            <person name="Varghese N."/>
            <person name="Submissions S."/>
        </authorList>
    </citation>
    <scope>NUCLEOTIDE SEQUENCE [LARGE SCALE GENOMIC DNA]</scope>
    <source>
        <strain evidence="4">DSM 18610</strain>
    </source>
</reference>
<feature type="signal peptide" evidence="1">
    <location>
        <begin position="1"/>
        <end position="23"/>
    </location>
</feature>
<dbReference type="InterPro" id="IPR035423">
    <property type="entry name" value="M60-like_N"/>
</dbReference>
<sequence length="505" mass="57233">MKPNMKSVWVMALTAMCTLKATAQTKDPAHVIISPNATLSKLDTTFRGAISKWSNQALKEKDYKLIKAHPSAANFPGEVKPNYKFIDREVKITHQKNSDALVPIVSKLDYSGQWSNNLYSTGLYAIAGEYIEITVPKGLNTQGMIVQIGAHSDRLDQWVAGKEDWRRMPLVVKKEELKTGTHRFASPFGGLIYIGYPPRGENWEATFKITHAIASPRFILGVTTAEEWKKQLQDNKAPWGELATKNVIITVMDSVLQKVTDPEHTMKLWDLIIEGEMDLAQIPLPFYRAQRFVVDEHIGGGFMHSGYPMMVHHSPSRKMISADVIANPELLMKPSGGGANWGFFHEIGHNMQNMDWVFGGTTEVSNNLFSLYMFDRLVGGRDNSHTAISNASTQKILKSYFAEGPSYEKWKKDPWTGLTTFRQLQEGFGWETFKTFFRAYHKLPFKNGRAKDQEKIDFFVKTFSQSAKRNVAPFFIQWGIPVSESVVKELEILPGWMPFNFPPLN</sequence>
<gene>
    <name evidence="3" type="ORF">SAMN04488023_10838</name>
</gene>
<accession>A0A1H9NNK0</accession>
<dbReference type="InterPro" id="IPR051244">
    <property type="entry name" value="TCAF"/>
</dbReference>
<dbReference type="PANTHER" id="PTHR15730:SF5">
    <property type="entry name" value="SI:CH211-210B2.2-RELATED"/>
    <property type="match status" value="1"/>
</dbReference>
<dbReference type="GO" id="GO:0090314">
    <property type="term" value="P:positive regulation of protein targeting to membrane"/>
    <property type="evidence" value="ECO:0007669"/>
    <property type="project" value="TreeGrafter"/>
</dbReference>
<keyword evidence="1" id="KW-0732">Signal</keyword>
<dbReference type="SMART" id="SM01276">
    <property type="entry name" value="M60-like"/>
    <property type="match status" value="1"/>
</dbReference>
<evidence type="ECO:0000259" key="2">
    <source>
        <dbReference type="PROSITE" id="PS51723"/>
    </source>
</evidence>
<dbReference type="EMBL" id="FOGG01000008">
    <property type="protein sequence ID" value="SER37526.1"/>
    <property type="molecule type" value="Genomic_DNA"/>
</dbReference>
<dbReference type="STRING" id="390241.SAMN04488023_10838"/>
<organism evidence="3 4">
    <name type="scientific">Pedobacter rhizosphaerae</name>
    <dbReference type="NCBI Taxonomy" id="390241"/>
    <lineage>
        <taxon>Bacteria</taxon>
        <taxon>Pseudomonadati</taxon>
        <taxon>Bacteroidota</taxon>
        <taxon>Sphingobacteriia</taxon>
        <taxon>Sphingobacteriales</taxon>
        <taxon>Sphingobacteriaceae</taxon>
        <taxon>Pedobacter</taxon>
    </lineage>
</organism>
<dbReference type="Gene3D" id="1.10.390.30">
    <property type="entry name" value="Peptidase M60, enhancin-like domain 3"/>
    <property type="match status" value="1"/>
</dbReference>
<dbReference type="InterPro" id="IPR031161">
    <property type="entry name" value="Peptidase_M60_dom"/>
</dbReference>
<dbReference type="GO" id="GO:0044325">
    <property type="term" value="F:transmembrane transporter binding"/>
    <property type="evidence" value="ECO:0007669"/>
    <property type="project" value="TreeGrafter"/>
</dbReference>
<dbReference type="PROSITE" id="PS51723">
    <property type="entry name" value="PEPTIDASE_M60"/>
    <property type="match status" value="1"/>
</dbReference>
<dbReference type="Gene3D" id="2.60.120.1250">
    <property type="entry name" value="Peptidase M60, enhancin-like domain 1"/>
    <property type="match status" value="1"/>
</dbReference>
<evidence type="ECO:0000313" key="3">
    <source>
        <dbReference type="EMBL" id="SER37526.1"/>
    </source>
</evidence>
<protein>
    <submittedName>
        <fullName evidence="3">Peptidase M60, enhancin and enhancin-like</fullName>
    </submittedName>
</protein>
<dbReference type="Pfam" id="PF13402">
    <property type="entry name" value="Peptidase_M60"/>
    <property type="match status" value="1"/>
</dbReference>
<dbReference type="Proteomes" id="UP000199572">
    <property type="component" value="Unassembled WGS sequence"/>
</dbReference>
<evidence type="ECO:0000313" key="4">
    <source>
        <dbReference type="Proteomes" id="UP000199572"/>
    </source>
</evidence>
<dbReference type="InterPro" id="IPR042279">
    <property type="entry name" value="Pep_M60_3"/>
</dbReference>
<dbReference type="OrthoDB" id="606623at2"/>